<proteinExistence type="predicted"/>
<dbReference type="InterPro" id="IPR006976">
    <property type="entry name" value="VanZ-like"/>
</dbReference>
<dbReference type="AlphaFoldDB" id="A0A511X1M3"/>
<evidence type="ECO:0000313" key="4">
    <source>
        <dbReference type="Proteomes" id="UP000321400"/>
    </source>
</evidence>
<keyword evidence="1" id="KW-0472">Membrane</keyword>
<dbReference type="InterPro" id="IPR053150">
    <property type="entry name" value="Teicoplanin_resist-assoc"/>
</dbReference>
<sequence>MSYLPFGFFVILPVFMVSYIVFRQLSNRRLKKWLFNGLMFIYLLILSYLIWFRELGDVQDVLQINLTPFETIQLYMRAYRQETLSLEIIIANLVGNVVMMFPLGFWLYYKPYDWYKKLLFIILIPVLFEGGQFMLHQLHMVSRSVDIDDWILNSLGIYLGLFLSWLHEEGIPRSFTKSTYKEKKNAS</sequence>
<keyword evidence="1" id="KW-1133">Transmembrane helix</keyword>
<feature type="transmembrane region" description="Helical" evidence="1">
    <location>
        <begin position="6"/>
        <end position="22"/>
    </location>
</feature>
<dbReference type="PANTHER" id="PTHR36834">
    <property type="entry name" value="MEMBRANE PROTEIN-RELATED"/>
    <property type="match status" value="1"/>
</dbReference>
<feature type="transmembrane region" description="Helical" evidence="1">
    <location>
        <begin position="150"/>
        <end position="167"/>
    </location>
</feature>
<dbReference type="EMBL" id="BJYE01000014">
    <property type="protein sequence ID" value="GEN56848.1"/>
    <property type="molecule type" value="Genomic_DNA"/>
</dbReference>
<dbReference type="PANTHER" id="PTHR36834:SF2">
    <property type="entry name" value="MEMBRANE PROTEIN"/>
    <property type="match status" value="1"/>
</dbReference>
<evidence type="ECO:0000313" key="3">
    <source>
        <dbReference type="EMBL" id="GEN56848.1"/>
    </source>
</evidence>
<dbReference type="Pfam" id="PF04892">
    <property type="entry name" value="VanZ"/>
    <property type="match status" value="1"/>
</dbReference>
<feature type="domain" description="VanZ-like" evidence="2">
    <location>
        <begin position="40"/>
        <end position="166"/>
    </location>
</feature>
<dbReference type="STRING" id="442899.SAMN05720591_11415"/>
<feature type="transmembrane region" description="Helical" evidence="1">
    <location>
        <begin position="118"/>
        <end position="138"/>
    </location>
</feature>
<accession>A0A511X1M3</accession>
<keyword evidence="1" id="KW-0812">Transmembrane</keyword>
<comment type="caution">
    <text evidence="3">The sequence shown here is derived from an EMBL/GenBank/DDBJ whole genome shotgun (WGS) entry which is preliminary data.</text>
</comment>
<keyword evidence="4" id="KW-1185">Reference proteome</keyword>
<gene>
    <name evidence="3" type="ORF">HAL01_13120</name>
</gene>
<feature type="transmembrane region" description="Helical" evidence="1">
    <location>
        <begin position="34"/>
        <end position="52"/>
    </location>
</feature>
<dbReference type="Proteomes" id="UP000321400">
    <property type="component" value="Unassembled WGS sequence"/>
</dbReference>
<evidence type="ECO:0000259" key="2">
    <source>
        <dbReference type="Pfam" id="PF04892"/>
    </source>
</evidence>
<dbReference type="RefSeq" id="WP_170243681.1">
    <property type="nucleotide sequence ID" value="NZ_BJYE01000014.1"/>
</dbReference>
<name>A0A511X1M3_9BACI</name>
<feature type="transmembrane region" description="Helical" evidence="1">
    <location>
        <begin position="88"/>
        <end position="109"/>
    </location>
</feature>
<protein>
    <recommendedName>
        <fullName evidence="2">VanZ-like domain-containing protein</fullName>
    </recommendedName>
</protein>
<evidence type="ECO:0000256" key="1">
    <source>
        <dbReference type="SAM" id="Phobius"/>
    </source>
</evidence>
<reference evidence="3 4" key="1">
    <citation type="submission" date="2019-07" db="EMBL/GenBank/DDBJ databases">
        <title>Whole genome shotgun sequence of Halolactibacillus alkaliphilus NBRC 103919.</title>
        <authorList>
            <person name="Hosoyama A."/>
            <person name="Uohara A."/>
            <person name="Ohji S."/>
            <person name="Ichikawa N."/>
        </authorList>
    </citation>
    <scope>NUCLEOTIDE SEQUENCE [LARGE SCALE GENOMIC DNA]</scope>
    <source>
        <strain evidence="3 4">NBRC 103919</strain>
    </source>
</reference>
<organism evidence="3 4">
    <name type="scientific">Halolactibacillus alkaliphilus</name>
    <dbReference type="NCBI Taxonomy" id="442899"/>
    <lineage>
        <taxon>Bacteria</taxon>
        <taxon>Bacillati</taxon>
        <taxon>Bacillota</taxon>
        <taxon>Bacilli</taxon>
        <taxon>Bacillales</taxon>
        <taxon>Bacillaceae</taxon>
        <taxon>Halolactibacillus</taxon>
    </lineage>
</organism>